<protein>
    <submittedName>
        <fullName evidence="2">Spore coat protein</fullName>
    </submittedName>
</protein>
<dbReference type="RefSeq" id="WP_134209231.1">
    <property type="nucleotide sequence ID" value="NZ_CP038015.1"/>
</dbReference>
<keyword evidence="2" id="KW-0167">Capsid protein</keyword>
<dbReference type="KEGG" id="panc:E2636_04960"/>
<dbReference type="Proteomes" id="UP000294292">
    <property type="component" value="Chromosome"/>
</dbReference>
<evidence type="ECO:0000256" key="1">
    <source>
        <dbReference type="SAM" id="MobiDB-lite"/>
    </source>
</evidence>
<sequence>MNQQTVKNPETPFAETPQLNDRDILNDALSTEKYLCSSYETAMHEASHDALYQLIFAQLRDTSKQQRSFYDLLFTHGWYVLTPTTSQEIQQAVQQYQGYKQQLQ</sequence>
<evidence type="ECO:0000313" key="3">
    <source>
        <dbReference type="Proteomes" id="UP000294292"/>
    </source>
</evidence>
<dbReference type="AlphaFoldDB" id="A0A4P6ZW09"/>
<organism evidence="2 3">
    <name type="scientific">Paenisporosarcina antarctica</name>
    <dbReference type="NCBI Taxonomy" id="417367"/>
    <lineage>
        <taxon>Bacteria</taxon>
        <taxon>Bacillati</taxon>
        <taxon>Bacillota</taxon>
        <taxon>Bacilli</taxon>
        <taxon>Bacillales</taxon>
        <taxon>Caryophanaceae</taxon>
        <taxon>Paenisporosarcina</taxon>
    </lineage>
</organism>
<dbReference type="Pfam" id="PF07875">
    <property type="entry name" value="Coat_F"/>
    <property type="match status" value="1"/>
</dbReference>
<keyword evidence="3" id="KW-1185">Reference proteome</keyword>
<dbReference type="OrthoDB" id="1647790at2"/>
<accession>A0A4P6ZW09</accession>
<reference evidence="2 3" key="1">
    <citation type="submission" date="2019-03" db="EMBL/GenBank/DDBJ databases">
        <title>Complete genome sequence of Paenisporosarcina antarctica CGMCC 1.6503T.</title>
        <authorList>
            <person name="Rong J.-C."/>
            <person name="Chi N.-Y."/>
            <person name="Zhang Q.-F."/>
        </authorList>
    </citation>
    <scope>NUCLEOTIDE SEQUENCE [LARGE SCALE GENOMIC DNA]</scope>
    <source>
        <strain evidence="2 3">CGMCC 1.6503</strain>
    </source>
</reference>
<feature type="region of interest" description="Disordered" evidence="1">
    <location>
        <begin position="1"/>
        <end position="21"/>
    </location>
</feature>
<dbReference type="InterPro" id="IPR012851">
    <property type="entry name" value="Spore_coat_CotF-like"/>
</dbReference>
<keyword evidence="2" id="KW-0946">Virion</keyword>
<gene>
    <name evidence="2" type="ORF">E2636_04960</name>
</gene>
<name>A0A4P6ZW09_9BACL</name>
<proteinExistence type="predicted"/>
<evidence type="ECO:0000313" key="2">
    <source>
        <dbReference type="EMBL" id="QBP40517.1"/>
    </source>
</evidence>
<dbReference type="EMBL" id="CP038015">
    <property type="protein sequence ID" value="QBP40517.1"/>
    <property type="molecule type" value="Genomic_DNA"/>
</dbReference>